<dbReference type="Gene3D" id="3.40.190.10">
    <property type="entry name" value="Periplasmic binding protein-like II"/>
    <property type="match status" value="1"/>
</dbReference>
<dbReference type="EMBL" id="AZEH01000039">
    <property type="protein sequence ID" value="KRL04553.1"/>
    <property type="molecule type" value="Genomic_DNA"/>
</dbReference>
<evidence type="ECO:0000313" key="6">
    <source>
        <dbReference type="Proteomes" id="UP000051686"/>
    </source>
</evidence>
<evidence type="ECO:0000256" key="2">
    <source>
        <dbReference type="ARBA" id="ARBA00022448"/>
    </source>
</evidence>
<keyword evidence="3" id="KW-0732">Signal</keyword>
<dbReference type="PANTHER" id="PTHR30290">
    <property type="entry name" value="PERIPLASMIC BINDING COMPONENT OF ABC TRANSPORTER"/>
    <property type="match status" value="1"/>
</dbReference>
<dbReference type="PATRIC" id="fig|1423777.3.peg.1735"/>
<keyword evidence="6" id="KW-1185">Reference proteome</keyword>
<feature type="domain" description="Solute-binding protein family 5" evidence="4">
    <location>
        <begin position="68"/>
        <end position="444"/>
    </location>
</feature>
<evidence type="ECO:0000256" key="1">
    <source>
        <dbReference type="ARBA" id="ARBA00005695"/>
    </source>
</evidence>
<dbReference type="CDD" id="cd00995">
    <property type="entry name" value="PBP2_NikA_DppA_OppA_like"/>
    <property type="match status" value="1"/>
</dbReference>
<dbReference type="GO" id="GO:1904680">
    <property type="term" value="F:peptide transmembrane transporter activity"/>
    <property type="evidence" value="ECO:0007669"/>
    <property type="project" value="TreeGrafter"/>
</dbReference>
<evidence type="ECO:0000313" key="5">
    <source>
        <dbReference type="EMBL" id="KRL04553.1"/>
    </source>
</evidence>
<dbReference type="InterPro" id="IPR000914">
    <property type="entry name" value="SBP_5_dom"/>
</dbReference>
<dbReference type="Gene3D" id="3.10.105.10">
    <property type="entry name" value="Dipeptide-binding Protein, Domain 3"/>
    <property type="match status" value="1"/>
</dbReference>
<evidence type="ECO:0000259" key="4">
    <source>
        <dbReference type="Pfam" id="PF00496"/>
    </source>
</evidence>
<reference evidence="5 6" key="1">
    <citation type="journal article" date="2015" name="Genome Announc.">
        <title>Expanding the biotechnology potential of lactobacilli through comparative genomics of 213 strains and associated genera.</title>
        <authorList>
            <person name="Sun Z."/>
            <person name="Harris H.M."/>
            <person name="McCann A."/>
            <person name="Guo C."/>
            <person name="Argimon S."/>
            <person name="Zhang W."/>
            <person name="Yang X."/>
            <person name="Jeffery I.B."/>
            <person name="Cooney J.C."/>
            <person name="Kagawa T.F."/>
            <person name="Liu W."/>
            <person name="Song Y."/>
            <person name="Salvetti E."/>
            <person name="Wrobel A."/>
            <person name="Rasinkangas P."/>
            <person name="Parkhill J."/>
            <person name="Rea M.C."/>
            <person name="O'Sullivan O."/>
            <person name="Ritari J."/>
            <person name="Douillard F.P."/>
            <person name="Paul Ross R."/>
            <person name="Yang R."/>
            <person name="Briner A.E."/>
            <person name="Felis G.E."/>
            <person name="de Vos W.M."/>
            <person name="Barrangou R."/>
            <person name="Klaenhammer T.R."/>
            <person name="Caufield P.W."/>
            <person name="Cui Y."/>
            <person name="Zhang H."/>
            <person name="O'Toole P.W."/>
        </authorList>
    </citation>
    <scope>NUCLEOTIDE SEQUENCE [LARGE SCALE GENOMIC DNA]</scope>
    <source>
        <strain evidence="5 6">DSM 19972</strain>
    </source>
</reference>
<dbReference type="PANTHER" id="PTHR30290:SF9">
    <property type="entry name" value="OLIGOPEPTIDE-BINDING PROTEIN APPA"/>
    <property type="match status" value="1"/>
</dbReference>
<name>A0A0R1M9G9_9LACO</name>
<sequence length="523" mass="57471">MCLALVLTSCGGSSSGASSSKTSKNTLYVGTTNAPAGFNPINETDVAGQWILRMLYPSLLDQPKSLHFQGNLAKSFTTTDNQHYTITLRNAKWSDGKAITADDVAYTLNLIGNPDVETSYGANIARLEGVDDSGKTSSSSTPISGVKVVNSKTLTLTTKAPIDPNYVKEMIGFDLVIVPKHVAEQYSPKDLANSKFTSHPTVSGSAYKFVKYNQNSYVRLKANPTYYKGKAKINNVYIKILTSNTLVTQLKSGSIDMTAGGGISTIPVADVERSLKTDKSLTVKGAPYLQTQYMYINNDKFTNKNMRLAMTYAIDRQAIVKKLFRGEADVLPTSYTKATKYYDSNLKALPYNVAKAKALLKKSGYDGHTIQLIVPTGNIARQQSASLIQQNLEKAGFKVKQVSYDFPTALAKMKSGDYELGLLGLSLNSDPDQTYLYTKAGSMNFGKVNDAKLTQMFSDGLSETSTAKRKQTYDDIQKYMRDQAFTVGLYSDYPFVIQNKNLQGGNNSFWVGSLYDMQDWTKK</sequence>
<dbReference type="GO" id="GO:0042597">
    <property type="term" value="C:periplasmic space"/>
    <property type="evidence" value="ECO:0007669"/>
    <property type="project" value="UniProtKB-ARBA"/>
</dbReference>
<protein>
    <submittedName>
        <fullName evidence="5">Oligopeptide-binding protein AppA</fullName>
    </submittedName>
</protein>
<dbReference type="GO" id="GO:0043190">
    <property type="term" value="C:ATP-binding cassette (ABC) transporter complex"/>
    <property type="evidence" value="ECO:0007669"/>
    <property type="project" value="InterPro"/>
</dbReference>
<evidence type="ECO:0000256" key="3">
    <source>
        <dbReference type="ARBA" id="ARBA00022729"/>
    </source>
</evidence>
<dbReference type="InterPro" id="IPR039424">
    <property type="entry name" value="SBP_5"/>
</dbReference>
<dbReference type="SUPFAM" id="SSF53850">
    <property type="entry name" value="Periplasmic binding protein-like II"/>
    <property type="match status" value="1"/>
</dbReference>
<dbReference type="PIRSF" id="PIRSF002741">
    <property type="entry name" value="MppA"/>
    <property type="match status" value="1"/>
</dbReference>
<gene>
    <name evidence="5" type="ORF">FD46_GL001684</name>
</gene>
<dbReference type="Gene3D" id="3.90.76.10">
    <property type="entry name" value="Dipeptide-binding Protein, Domain 1"/>
    <property type="match status" value="1"/>
</dbReference>
<dbReference type="Proteomes" id="UP000051686">
    <property type="component" value="Unassembled WGS sequence"/>
</dbReference>
<accession>A0A0R1M9G9</accession>
<dbReference type="GO" id="GO:0015833">
    <property type="term" value="P:peptide transport"/>
    <property type="evidence" value="ECO:0007669"/>
    <property type="project" value="TreeGrafter"/>
</dbReference>
<dbReference type="AlphaFoldDB" id="A0A0R1M9G9"/>
<dbReference type="STRING" id="1423777.FD46_GL001684"/>
<organism evidence="5 6">
    <name type="scientific">Liquorilactobacillus oeni DSM 19972</name>
    <dbReference type="NCBI Taxonomy" id="1423777"/>
    <lineage>
        <taxon>Bacteria</taxon>
        <taxon>Bacillati</taxon>
        <taxon>Bacillota</taxon>
        <taxon>Bacilli</taxon>
        <taxon>Lactobacillales</taxon>
        <taxon>Lactobacillaceae</taxon>
        <taxon>Liquorilactobacillus</taxon>
    </lineage>
</organism>
<keyword evidence="2" id="KW-0813">Transport</keyword>
<dbReference type="Pfam" id="PF00496">
    <property type="entry name" value="SBP_bac_5"/>
    <property type="match status" value="1"/>
</dbReference>
<dbReference type="InterPro" id="IPR030678">
    <property type="entry name" value="Peptide/Ni-bd"/>
</dbReference>
<proteinExistence type="inferred from homology"/>
<comment type="caution">
    <text evidence="5">The sequence shown here is derived from an EMBL/GenBank/DDBJ whole genome shotgun (WGS) entry which is preliminary data.</text>
</comment>
<comment type="similarity">
    <text evidence="1">Belongs to the bacterial solute-binding protein 5 family.</text>
</comment>